<evidence type="ECO:0000256" key="4">
    <source>
        <dbReference type="ARBA" id="ARBA00022547"/>
    </source>
</evidence>
<keyword evidence="5 11" id="KW-0375">Hydrogen ion transport</keyword>
<evidence type="ECO:0000256" key="6">
    <source>
        <dbReference type="ARBA" id="ARBA00022792"/>
    </source>
</evidence>
<dbReference type="RefSeq" id="XP_020050688.1">
    <property type="nucleotide sequence ID" value="XM_020192518.1"/>
</dbReference>
<keyword evidence="10 11" id="KW-0066">ATP synthesis</keyword>
<dbReference type="OrthoDB" id="2125027at2759"/>
<evidence type="ECO:0000256" key="2">
    <source>
        <dbReference type="ARBA" id="ARBA00007333"/>
    </source>
</evidence>
<dbReference type="InterPro" id="IPR008386">
    <property type="entry name" value="ATP_synth_F0_esu_mt"/>
</dbReference>
<sequence length="94" mass="10368">MSTLSVLRYSVLGAGILYGFTHDRSLQNTAAKSKADHDYAKQEKLIQQAKDAYIKSKQQPLQSTAQSPQLSNINLDDPKADFAQLILSSVESLK</sequence>
<keyword evidence="13" id="KW-1185">Reference proteome</keyword>
<dbReference type="GO" id="GO:0005198">
    <property type="term" value="F:structural molecule activity"/>
    <property type="evidence" value="ECO:0007669"/>
    <property type="project" value="EnsemblFungi"/>
</dbReference>
<dbReference type="AlphaFoldDB" id="A0A1D2VRZ9"/>
<organism evidence="12 13">
    <name type="scientific">Ascoidea rubescens DSM 1968</name>
    <dbReference type="NCBI Taxonomy" id="1344418"/>
    <lineage>
        <taxon>Eukaryota</taxon>
        <taxon>Fungi</taxon>
        <taxon>Dikarya</taxon>
        <taxon>Ascomycota</taxon>
        <taxon>Saccharomycotina</taxon>
        <taxon>Saccharomycetes</taxon>
        <taxon>Ascoideaceae</taxon>
        <taxon>Ascoidea</taxon>
    </lineage>
</organism>
<evidence type="ECO:0000256" key="1">
    <source>
        <dbReference type="ARBA" id="ARBA00004273"/>
    </source>
</evidence>
<keyword evidence="3 11" id="KW-0813">Transport</keyword>
<comment type="similarity">
    <text evidence="2 11">Belongs to the ATPase e subunit family.</text>
</comment>
<keyword evidence="7 11" id="KW-0406">Ion transport</keyword>
<dbReference type="InParanoid" id="A0A1D2VRZ9"/>
<evidence type="ECO:0000256" key="11">
    <source>
        <dbReference type="RuleBase" id="RU367005"/>
    </source>
</evidence>
<evidence type="ECO:0000313" key="13">
    <source>
        <dbReference type="Proteomes" id="UP000095038"/>
    </source>
</evidence>
<protein>
    <recommendedName>
        <fullName evidence="11">ATP synthase F(0) complex subunit e, mitochondrial</fullName>
    </recommendedName>
</protein>
<evidence type="ECO:0000256" key="8">
    <source>
        <dbReference type="ARBA" id="ARBA00023128"/>
    </source>
</evidence>
<evidence type="ECO:0000313" key="12">
    <source>
        <dbReference type="EMBL" id="ODV64381.1"/>
    </source>
</evidence>
<comment type="subunit">
    <text evidence="11">F-type ATPases have 2 components, CF(1) - the catalytic core - and CF(0) - the membrane proton channel. CF(1) and CF(0) have multiple subunits.</text>
</comment>
<dbReference type="GO" id="GO:0065003">
    <property type="term" value="P:protein-containing complex assembly"/>
    <property type="evidence" value="ECO:0007669"/>
    <property type="project" value="EnsemblFungi"/>
</dbReference>
<dbReference type="GO" id="GO:0046933">
    <property type="term" value="F:proton-transporting ATP synthase activity, rotational mechanism"/>
    <property type="evidence" value="ECO:0007669"/>
    <property type="project" value="EnsemblFungi"/>
</dbReference>
<evidence type="ECO:0000256" key="3">
    <source>
        <dbReference type="ARBA" id="ARBA00022448"/>
    </source>
</evidence>
<evidence type="ECO:0000256" key="7">
    <source>
        <dbReference type="ARBA" id="ARBA00023065"/>
    </source>
</evidence>
<dbReference type="Proteomes" id="UP000095038">
    <property type="component" value="Unassembled WGS sequence"/>
</dbReference>
<dbReference type="EMBL" id="KV454475">
    <property type="protein sequence ID" value="ODV64381.1"/>
    <property type="molecule type" value="Genomic_DNA"/>
</dbReference>
<proteinExistence type="inferred from homology"/>
<gene>
    <name evidence="12" type="ORF">ASCRUDRAFT_74018</name>
</gene>
<dbReference type="GO" id="GO:0005743">
    <property type="term" value="C:mitochondrial inner membrane"/>
    <property type="evidence" value="ECO:0007669"/>
    <property type="project" value="UniProtKB-SubCell"/>
</dbReference>
<keyword evidence="4 11" id="KW-0138">CF(0)</keyword>
<accession>A0A1D2VRZ9</accession>
<dbReference type="GeneID" id="30966154"/>
<reference evidence="13" key="1">
    <citation type="submission" date="2016-05" db="EMBL/GenBank/DDBJ databases">
        <title>Comparative genomics of biotechnologically important yeasts.</title>
        <authorList>
            <consortium name="DOE Joint Genome Institute"/>
            <person name="Riley R."/>
            <person name="Haridas S."/>
            <person name="Wolfe K.H."/>
            <person name="Lopes M.R."/>
            <person name="Hittinger C.T."/>
            <person name="Goker M."/>
            <person name="Salamov A."/>
            <person name="Wisecaver J."/>
            <person name="Long T.M."/>
            <person name="Aerts A.L."/>
            <person name="Barry K."/>
            <person name="Choi C."/>
            <person name="Clum A."/>
            <person name="Coughlan A.Y."/>
            <person name="Deshpande S."/>
            <person name="Douglass A.P."/>
            <person name="Hanson S.J."/>
            <person name="Klenk H.-P."/>
            <person name="Labutti K."/>
            <person name="Lapidus A."/>
            <person name="Lindquist E."/>
            <person name="Lipzen A."/>
            <person name="Meier-Kolthoff J.P."/>
            <person name="Ohm R.A."/>
            <person name="Otillar R.P."/>
            <person name="Pangilinan J."/>
            <person name="Peng Y."/>
            <person name="Rokas A."/>
            <person name="Rosa C.A."/>
            <person name="Scheuner C."/>
            <person name="Sibirny A.A."/>
            <person name="Slot J.C."/>
            <person name="Stielow J.B."/>
            <person name="Sun H."/>
            <person name="Kurtzman C.P."/>
            <person name="Blackwell M."/>
            <person name="Grigoriev I.V."/>
            <person name="Jeffries T.W."/>
        </authorList>
    </citation>
    <scope>NUCLEOTIDE SEQUENCE [LARGE SCALE GENOMIC DNA]</scope>
    <source>
        <strain evidence="13">DSM 1968</strain>
    </source>
</reference>
<comment type="function">
    <text evidence="11">Subunit e, of the mitochondrial membrane ATP synthase complex (F(1)F(0) ATP synthase or Complex V) that produces ATP from ADP in the presence of a proton gradient across the membrane which is generated by electron transport complexes of the respiratory chain. ATP synthase complex consist of a soluble F(1) head domain - the catalytic core - and a membrane F(1) domain - the membrane proton channel. These two domains are linked by a central stalk rotating inside the F(1) region and a stationary peripheral stalk. During catalysis, ATP synthesis in the catalytic domain of F(1) is coupled via a rotary mechanism of the central stalk subunits to proton translocation. In vivo, can only synthesize ATP although its ATP hydrolase activity can be activated artificially in vitro. Part of the complex F(0) domain.</text>
</comment>
<dbReference type="Pfam" id="PF05680">
    <property type="entry name" value="ATP-synt_E"/>
    <property type="match status" value="1"/>
</dbReference>
<keyword evidence="6 11" id="KW-0999">Mitochondrion inner membrane</keyword>
<dbReference type="GO" id="GO:0045259">
    <property type="term" value="C:proton-transporting ATP synthase complex"/>
    <property type="evidence" value="ECO:0007669"/>
    <property type="project" value="UniProtKB-UniRule"/>
</dbReference>
<dbReference type="GO" id="GO:0042407">
    <property type="term" value="P:cristae formation"/>
    <property type="evidence" value="ECO:0007669"/>
    <property type="project" value="EnsemblFungi"/>
</dbReference>
<keyword evidence="8 11" id="KW-0496">Mitochondrion</keyword>
<evidence type="ECO:0000256" key="9">
    <source>
        <dbReference type="ARBA" id="ARBA00023136"/>
    </source>
</evidence>
<evidence type="ECO:0000256" key="10">
    <source>
        <dbReference type="ARBA" id="ARBA00023310"/>
    </source>
</evidence>
<keyword evidence="9" id="KW-0472">Membrane</keyword>
<dbReference type="STRING" id="1344418.A0A1D2VRZ9"/>
<evidence type="ECO:0000256" key="5">
    <source>
        <dbReference type="ARBA" id="ARBA00022781"/>
    </source>
</evidence>
<name>A0A1D2VRZ9_9ASCO</name>
<comment type="subcellular location">
    <subcellularLocation>
        <location evidence="1 11">Mitochondrion inner membrane</location>
    </subcellularLocation>
</comment>
<dbReference type="FunCoup" id="A0A1D2VRZ9">
    <property type="interactions" value="99"/>
</dbReference>